<dbReference type="PANTHER" id="PTHR34235">
    <property type="entry name" value="SLR1203 PROTEIN-RELATED"/>
    <property type="match status" value="1"/>
</dbReference>
<keyword evidence="2" id="KW-1185">Reference proteome</keyword>
<dbReference type="AlphaFoldDB" id="A0AA43KAW8"/>
<evidence type="ECO:0000313" key="2">
    <source>
        <dbReference type="Proteomes" id="UP001159387"/>
    </source>
</evidence>
<proteinExistence type="predicted"/>
<evidence type="ECO:0000313" key="1">
    <source>
        <dbReference type="EMBL" id="MDH6059608.1"/>
    </source>
</evidence>
<protein>
    <submittedName>
        <fullName evidence="1">DUF29 domain-containing protein</fullName>
    </submittedName>
</protein>
<name>A0AA43KAW8_9CYAN</name>
<sequence length="149" mass="17581">MNTKQYYSNFAQQDYYLWLDKMADLLRNKKFSELDLDNLIEEIESMGRSEKNALRSNLRVVLMHLLKYKFQPQKRSNSWLYTIYEHRLKLQEAFLDSPSLKGYYLEVLANCYQHARTEAAIETGLTVAIFPTDCPFSVDEILDADFFPS</sequence>
<dbReference type="Proteomes" id="UP001159387">
    <property type="component" value="Unassembled WGS sequence"/>
</dbReference>
<organism evidence="1 2">
    <name type="scientific">Chrysosporum bergii ANA360D</name>
    <dbReference type="NCBI Taxonomy" id="617107"/>
    <lineage>
        <taxon>Bacteria</taxon>
        <taxon>Bacillati</taxon>
        <taxon>Cyanobacteriota</taxon>
        <taxon>Cyanophyceae</taxon>
        <taxon>Nostocales</taxon>
        <taxon>Nodulariaceae</taxon>
        <taxon>Chrysosporum</taxon>
    </lineage>
</organism>
<dbReference type="Pfam" id="PF01724">
    <property type="entry name" value="DUF29"/>
    <property type="match status" value="1"/>
</dbReference>
<dbReference type="PANTHER" id="PTHR34235:SF3">
    <property type="entry name" value="SLR1203 PROTEIN"/>
    <property type="match status" value="1"/>
</dbReference>
<gene>
    <name evidence="1" type="ORF">NWP17_03995</name>
</gene>
<accession>A0AA43KAW8</accession>
<reference evidence="1 2" key="1">
    <citation type="journal article" date="2023" name="J. Phycol.">
        <title>Chrysosporum ovalisporum is synonymous with the true-branching cyanobacterium Umezakia natans (Nostocales/Aphanizomenonaceae).</title>
        <authorList>
            <person name="McGregor G.B."/>
            <person name="Sendall B.C."/>
            <person name="Niiyama Y."/>
            <person name="Tuji A."/>
            <person name="Willis A."/>
        </authorList>
    </citation>
    <scope>NUCLEOTIDE SEQUENCE [LARGE SCALE GENOMIC DNA]</scope>
    <source>
        <strain evidence="1 2">ANA360D</strain>
    </source>
</reference>
<dbReference type="EMBL" id="JANQDH010000025">
    <property type="protein sequence ID" value="MDH6059608.1"/>
    <property type="molecule type" value="Genomic_DNA"/>
</dbReference>
<dbReference type="InterPro" id="IPR002636">
    <property type="entry name" value="DUF29"/>
</dbReference>
<comment type="caution">
    <text evidence="1">The sequence shown here is derived from an EMBL/GenBank/DDBJ whole genome shotgun (WGS) entry which is preliminary data.</text>
</comment>
<dbReference type="Gene3D" id="1.20.1220.20">
    <property type="entry name" value="Uncharcterised protein PF01724"/>
    <property type="match status" value="1"/>
</dbReference>
<dbReference type="RefSeq" id="WP_280653620.1">
    <property type="nucleotide sequence ID" value="NZ_JANQDH010000025.1"/>
</dbReference>